<feature type="compositionally biased region" description="Polar residues" evidence="13">
    <location>
        <begin position="1668"/>
        <end position="1688"/>
    </location>
</feature>
<comment type="catalytic activity">
    <reaction evidence="11 12">
        <text>RNA(n) + a ribonucleoside 5'-triphosphate = RNA(n+1) + diphosphate</text>
        <dbReference type="Rhea" id="RHEA:21248"/>
        <dbReference type="Rhea" id="RHEA-COMP:14527"/>
        <dbReference type="Rhea" id="RHEA-COMP:17342"/>
        <dbReference type="ChEBI" id="CHEBI:33019"/>
        <dbReference type="ChEBI" id="CHEBI:61557"/>
        <dbReference type="ChEBI" id="CHEBI:140395"/>
        <dbReference type="EC" id="2.7.7.6"/>
    </reaction>
</comment>
<evidence type="ECO:0000256" key="1">
    <source>
        <dbReference type="ARBA" id="ARBA00004123"/>
    </source>
</evidence>
<dbReference type="STRING" id="231916.A0A409VH89"/>
<dbReference type="Gene3D" id="1.10.132.30">
    <property type="match status" value="1"/>
</dbReference>
<feature type="region of interest" description="Disordered" evidence="13">
    <location>
        <begin position="1864"/>
        <end position="1983"/>
    </location>
</feature>
<comment type="function">
    <text evidence="12">DNA-dependent RNA polymerase catalyzes the transcription of DNA into RNA using the four ribonucleoside triphosphates as substrates.</text>
</comment>
<dbReference type="Pfam" id="PF04997">
    <property type="entry name" value="RNA_pol_Rpb1_1"/>
    <property type="match status" value="1"/>
</dbReference>
<comment type="similarity">
    <text evidence="2 12">Belongs to the RNA polymerase beta' chain family.</text>
</comment>
<feature type="chain" id="PRO_5019111458" description="DNA-directed RNA polymerase subunit" evidence="14">
    <location>
        <begin position="17"/>
        <end position="1983"/>
    </location>
</feature>
<dbReference type="PANTHER" id="PTHR19376:SF11">
    <property type="entry name" value="DNA-DIRECTED RNA POLYMERASE I SUBUNIT RPA1"/>
    <property type="match status" value="1"/>
</dbReference>
<keyword evidence="6" id="KW-0479">Metal-binding</keyword>
<dbReference type="Proteomes" id="UP000284706">
    <property type="component" value="Unassembled WGS sequence"/>
</dbReference>
<dbReference type="Pfam" id="PF00623">
    <property type="entry name" value="RNA_pol_Rpb1_2"/>
    <property type="match status" value="1"/>
</dbReference>
<feature type="compositionally biased region" description="Basic and acidic residues" evidence="13">
    <location>
        <begin position="281"/>
        <end position="290"/>
    </location>
</feature>
<comment type="subcellular location">
    <subcellularLocation>
        <location evidence="1">Nucleus</location>
    </subcellularLocation>
</comment>
<dbReference type="Gene3D" id="4.10.860.120">
    <property type="entry name" value="RNA polymerase II, clamp domain"/>
    <property type="match status" value="1"/>
</dbReference>
<dbReference type="FunFam" id="1.10.274.100:FF:000006">
    <property type="entry name" value="DNA-directed RNA polymerase subunit"/>
    <property type="match status" value="1"/>
</dbReference>
<evidence type="ECO:0000313" key="17">
    <source>
        <dbReference type="Proteomes" id="UP000284706"/>
    </source>
</evidence>
<feature type="compositionally biased region" description="Acidic residues" evidence="13">
    <location>
        <begin position="123"/>
        <end position="136"/>
    </location>
</feature>
<reference evidence="16 17" key="1">
    <citation type="journal article" date="2018" name="Evol. Lett.">
        <title>Horizontal gene cluster transfer increased hallucinogenic mushroom diversity.</title>
        <authorList>
            <person name="Reynolds H.T."/>
            <person name="Vijayakumar V."/>
            <person name="Gluck-Thaler E."/>
            <person name="Korotkin H.B."/>
            <person name="Matheny P.B."/>
            <person name="Slot J.C."/>
        </authorList>
    </citation>
    <scope>NUCLEOTIDE SEQUENCE [LARGE SCALE GENOMIC DNA]</scope>
    <source>
        <strain evidence="16 17">SRW20</strain>
    </source>
</reference>
<name>A0A409VH89_9AGAR</name>
<keyword evidence="4 12" id="KW-0808">Transferase</keyword>
<dbReference type="GO" id="GO:0046872">
    <property type="term" value="F:metal ion binding"/>
    <property type="evidence" value="ECO:0007669"/>
    <property type="project" value="UniProtKB-KW"/>
</dbReference>
<keyword evidence="17" id="KW-1185">Reference proteome</keyword>
<feature type="region of interest" description="Disordered" evidence="13">
    <location>
        <begin position="1351"/>
        <end position="1452"/>
    </location>
</feature>
<dbReference type="InterPro" id="IPR038120">
    <property type="entry name" value="Rpb1_funnel_sf"/>
</dbReference>
<evidence type="ECO:0000256" key="7">
    <source>
        <dbReference type="ARBA" id="ARBA00022833"/>
    </source>
</evidence>
<keyword evidence="5 12" id="KW-0548">Nucleotidyltransferase</keyword>
<dbReference type="GO" id="GO:0003677">
    <property type="term" value="F:DNA binding"/>
    <property type="evidence" value="ECO:0007669"/>
    <property type="project" value="InterPro"/>
</dbReference>
<evidence type="ECO:0000256" key="14">
    <source>
        <dbReference type="SAM" id="SignalP"/>
    </source>
</evidence>
<dbReference type="Gene3D" id="1.10.357.120">
    <property type="match status" value="1"/>
</dbReference>
<evidence type="ECO:0000256" key="2">
    <source>
        <dbReference type="ARBA" id="ARBA00006460"/>
    </source>
</evidence>
<feature type="compositionally biased region" description="Basic and acidic residues" evidence="13">
    <location>
        <begin position="1725"/>
        <end position="1734"/>
    </location>
</feature>
<feature type="region of interest" description="Disordered" evidence="13">
    <location>
        <begin position="251"/>
        <end position="306"/>
    </location>
</feature>
<dbReference type="PANTHER" id="PTHR19376">
    <property type="entry name" value="DNA-DIRECTED RNA POLYMERASE"/>
    <property type="match status" value="1"/>
</dbReference>
<evidence type="ECO:0000259" key="15">
    <source>
        <dbReference type="SMART" id="SM00663"/>
    </source>
</evidence>
<feature type="compositionally biased region" description="Polar residues" evidence="13">
    <location>
        <begin position="1797"/>
        <end position="1821"/>
    </location>
</feature>
<dbReference type="InterPro" id="IPR000722">
    <property type="entry name" value="RNA_pol_asu"/>
</dbReference>
<comment type="caution">
    <text evidence="16">The sequence shown here is derived from an EMBL/GenBank/DDBJ whole genome shotgun (WGS) entry which is preliminary data.</text>
</comment>
<evidence type="ECO:0000256" key="10">
    <source>
        <dbReference type="ARBA" id="ARBA00023242"/>
    </source>
</evidence>
<dbReference type="Pfam" id="PF04983">
    <property type="entry name" value="RNA_pol_Rpb1_3"/>
    <property type="match status" value="1"/>
</dbReference>
<evidence type="ECO:0000256" key="8">
    <source>
        <dbReference type="ARBA" id="ARBA00022842"/>
    </source>
</evidence>
<evidence type="ECO:0000256" key="3">
    <source>
        <dbReference type="ARBA" id="ARBA00022478"/>
    </source>
</evidence>
<keyword evidence="10" id="KW-0539">Nucleus</keyword>
<gene>
    <name evidence="16" type="ORF">CVT26_000544</name>
</gene>
<dbReference type="Gene3D" id="6.10.250.2940">
    <property type="match status" value="1"/>
</dbReference>
<feature type="region of interest" description="Disordered" evidence="13">
    <location>
        <begin position="1660"/>
        <end position="1838"/>
    </location>
</feature>
<dbReference type="EC" id="2.7.7.6" evidence="12"/>
<organism evidence="16 17">
    <name type="scientific">Gymnopilus dilepis</name>
    <dbReference type="NCBI Taxonomy" id="231916"/>
    <lineage>
        <taxon>Eukaryota</taxon>
        <taxon>Fungi</taxon>
        <taxon>Dikarya</taxon>
        <taxon>Basidiomycota</taxon>
        <taxon>Agaricomycotina</taxon>
        <taxon>Agaricomycetes</taxon>
        <taxon>Agaricomycetidae</taxon>
        <taxon>Agaricales</taxon>
        <taxon>Agaricineae</taxon>
        <taxon>Hymenogastraceae</taxon>
        <taxon>Gymnopilus</taxon>
    </lineage>
</organism>
<dbReference type="FunFam" id="2.40.40.20:FF:000019">
    <property type="entry name" value="DNA-directed RNA polymerase II subunit RPB1"/>
    <property type="match status" value="1"/>
</dbReference>
<dbReference type="InterPro" id="IPR007083">
    <property type="entry name" value="RNA_pol_Rpb1_4"/>
</dbReference>
<dbReference type="InterPro" id="IPR044893">
    <property type="entry name" value="RNA_pol_Rpb1_clamp_domain"/>
</dbReference>
<evidence type="ECO:0000256" key="9">
    <source>
        <dbReference type="ARBA" id="ARBA00023163"/>
    </source>
</evidence>
<feature type="region of interest" description="Disordered" evidence="13">
    <location>
        <begin position="118"/>
        <end position="138"/>
    </location>
</feature>
<evidence type="ECO:0000256" key="13">
    <source>
        <dbReference type="SAM" id="MobiDB-lite"/>
    </source>
</evidence>
<dbReference type="FunFam" id="3.30.1490.180:FF:000003">
    <property type="entry name" value="DNA-directed RNA polymerase subunit"/>
    <property type="match status" value="1"/>
</dbReference>
<keyword evidence="3 12" id="KW-0240">DNA-directed RNA polymerase</keyword>
<keyword evidence="7" id="KW-0862">Zinc</keyword>
<dbReference type="InterPro" id="IPR006592">
    <property type="entry name" value="RNA_pol_N"/>
</dbReference>
<dbReference type="GO" id="GO:0003899">
    <property type="term" value="F:DNA-directed RNA polymerase activity"/>
    <property type="evidence" value="ECO:0007669"/>
    <property type="project" value="UniProtKB-EC"/>
</dbReference>
<evidence type="ECO:0000256" key="11">
    <source>
        <dbReference type="ARBA" id="ARBA00048552"/>
    </source>
</evidence>
<evidence type="ECO:0000256" key="4">
    <source>
        <dbReference type="ARBA" id="ARBA00022679"/>
    </source>
</evidence>
<dbReference type="InterPro" id="IPR007081">
    <property type="entry name" value="RNA_pol_Rpb1_5"/>
</dbReference>
<dbReference type="CDD" id="cd01435">
    <property type="entry name" value="RNAP_I_RPA1_N"/>
    <property type="match status" value="1"/>
</dbReference>
<dbReference type="Gene3D" id="2.40.40.20">
    <property type="match status" value="1"/>
</dbReference>
<dbReference type="InterPro" id="IPR045867">
    <property type="entry name" value="DNA-dir_RpoC_beta_prime"/>
</dbReference>
<dbReference type="InterPro" id="IPR047107">
    <property type="entry name" value="DNA-dir_RNA_pol1_lsu_C"/>
</dbReference>
<feature type="compositionally biased region" description="Acidic residues" evidence="13">
    <location>
        <begin position="1973"/>
        <end position="1983"/>
    </location>
</feature>
<dbReference type="FunCoup" id="A0A409VH89">
    <property type="interactions" value="499"/>
</dbReference>
<evidence type="ECO:0000256" key="12">
    <source>
        <dbReference type="RuleBase" id="RU004279"/>
    </source>
</evidence>
<dbReference type="SUPFAM" id="SSF64484">
    <property type="entry name" value="beta and beta-prime subunits of DNA dependent RNA-polymerase"/>
    <property type="match status" value="1"/>
</dbReference>
<feature type="signal peptide" evidence="14">
    <location>
        <begin position="1"/>
        <end position="16"/>
    </location>
</feature>
<feature type="compositionally biased region" description="Basic and acidic residues" evidence="13">
    <location>
        <begin position="1694"/>
        <end position="1707"/>
    </location>
</feature>
<dbReference type="CDD" id="cd02735">
    <property type="entry name" value="RNAP_I_Rpa1_C"/>
    <property type="match status" value="1"/>
</dbReference>
<feature type="compositionally biased region" description="Polar residues" evidence="13">
    <location>
        <begin position="1940"/>
        <end position="1949"/>
    </location>
</feature>
<feature type="compositionally biased region" description="Acidic residues" evidence="13">
    <location>
        <begin position="1381"/>
        <end position="1391"/>
    </location>
</feature>
<feature type="compositionally biased region" description="Basic and acidic residues" evidence="13">
    <location>
        <begin position="1959"/>
        <end position="1972"/>
    </location>
</feature>
<dbReference type="InParanoid" id="A0A409VH89"/>
<dbReference type="Gene3D" id="1.10.274.100">
    <property type="entry name" value="RNA polymerase Rpb1, domain 3"/>
    <property type="match status" value="1"/>
</dbReference>
<dbReference type="GO" id="GO:0005736">
    <property type="term" value="C:RNA polymerase I complex"/>
    <property type="evidence" value="ECO:0007669"/>
    <property type="project" value="TreeGrafter"/>
</dbReference>
<dbReference type="InterPro" id="IPR042102">
    <property type="entry name" value="RNA_pol_Rpb1_3_sf"/>
</dbReference>
<dbReference type="Gene3D" id="3.30.70.2850">
    <property type="match status" value="1"/>
</dbReference>
<dbReference type="InterPro" id="IPR015699">
    <property type="entry name" value="DNA-dir_RNA_pol1_lsu_N"/>
</dbReference>
<dbReference type="InterPro" id="IPR007080">
    <property type="entry name" value="RNA_pol_Rpb1_1"/>
</dbReference>
<keyword evidence="8" id="KW-0460">Magnesium</keyword>
<keyword evidence="14" id="KW-0732">Signal</keyword>
<feature type="compositionally biased region" description="Acidic residues" evidence="13">
    <location>
        <begin position="253"/>
        <end position="280"/>
    </location>
</feature>
<dbReference type="Pfam" id="PF05000">
    <property type="entry name" value="RNA_pol_Rpb1_4"/>
    <property type="match status" value="1"/>
</dbReference>
<evidence type="ECO:0000256" key="6">
    <source>
        <dbReference type="ARBA" id="ARBA00022723"/>
    </source>
</evidence>
<dbReference type="Pfam" id="PF04998">
    <property type="entry name" value="RNA_pol_Rpb1_5"/>
    <property type="match status" value="1"/>
</dbReference>
<accession>A0A409VH89</accession>
<protein>
    <recommendedName>
        <fullName evidence="12">DNA-directed RNA polymerase subunit</fullName>
        <ecNumber evidence="12">2.7.7.6</ecNumber>
    </recommendedName>
</protein>
<evidence type="ECO:0000313" key="16">
    <source>
        <dbReference type="EMBL" id="PPQ65595.1"/>
    </source>
</evidence>
<dbReference type="EMBL" id="NHYE01005650">
    <property type="protein sequence ID" value="PPQ65595.1"/>
    <property type="molecule type" value="Genomic_DNA"/>
</dbReference>
<feature type="domain" description="RNA polymerase N-terminal" evidence="15">
    <location>
        <begin position="353"/>
        <end position="673"/>
    </location>
</feature>
<dbReference type="SMART" id="SM00663">
    <property type="entry name" value="RPOLA_N"/>
    <property type="match status" value="1"/>
</dbReference>
<feature type="compositionally biased region" description="Acidic residues" evidence="13">
    <location>
        <begin position="1407"/>
        <end position="1427"/>
    </location>
</feature>
<feature type="compositionally biased region" description="Polar residues" evidence="13">
    <location>
        <begin position="1711"/>
        <end position="1721"/>
    </location>
</feature>
<dbReference type="InterPro" id="IPR007066">
    <property type="entry name" value="RNA_pol_Rpb1_3"/>
</dbReference>
<dbReference type="OrthoDB" id="270392at2759"/>
<feature type="compositionally biased region" description="Polar residues" evidence="13">
    <location>
        <begin position="1864"/>
        <end position="1876"/>
    </location>
</feature>
<feature type="compositionally biased region" description="Polar residues" evidence="13">
    <location>
        <begin position="1923"/>
        <end position="1933"/>
    </location>
</feature>
<sequence>ILTISLLKLFDSCATCHLTYFTCPGHYGHIELPAPVFHPLFMGNMFNLLRGTCLFCHRFKMNRTMVKEASITLSHASKAIFQLWKYLAKLRLLERGLLEAAQGVDDIQLRVRKSKKRVGRAEDGEEMSDGEDDNNVPDESPHEFIARINLYVAIHLARAPKNSRDSYKDGAVYQARKDLISDFLRSCLLKKCQNSDCGCFAYTYRKEGHVKIIQYDLSPRQKAQLTRKRPDVLLEEKATSLSQLLNKPIAAGGDEDVEMRDEVEDEEDEEDDVEGEDVMSDPEHQPDDALPRAANGKIKSKRGRNERVMAPEECRAHLRRLFRNEAIMCALIFGRHGPFAPLSPDQLSFASADMFFMEVIPVSPTRFRPPAKMGETLFEHPQNELLSRVLQTSYKIRDLNTSLREASQKGPDYDAATRKTIMSALLERLVQIQIDVNSFMDSSKNPQIVRQGKLPPAGVKQGLEKKEDVNIEPNEIGIPPVFARKLTFPEPVTPANFHEMRQLVITGPHGYPGASIVEYEDGHQQSLDKLTVEQRTAIANQLLTPQEGDRATSGRHGLFTRTTAVNKKVYRHLRDGDVLILNRQPTLHKPSMMTHKARILKGEKTIRMHYANCNSYNADFDGDEMNIHFPQNHVARAEAMMIANTDNQYLVPTSGNPIRGLIQDHVVAGVWMTCQNTFFDREEYHQLLYGALRPEDGPDSGTRLKTLPPTIWKPKPLWTGKQIISTVLKNITPNKYEGLNLDAKTKVPGKLWGSDSREDKVVFMDGELLSGVLDKAAFGASDYGLVHSVYELYGADVAGKLLGVLSRLFTKFLQHRAFTCRMDDLMLSPAGDRKRTKLLEEGRNRGQEGAIENFPSLKDMPKSEIPSALKALLEEVLRDDNKMAGLDMTVKTKLSKLTSSISDACLPDGLFRKFPYNHMQMMTLSGAKGSAVNARQISCALGQQELEGRRVPVMVSGKTLPSFRAFETKAIAGGYVASRFLTGIKPQEFYFHCMAGREGLIDTAVKTSRSGYLQRCLIKHLEGIRVHYDNTVRGSDNSIYQFVYGGDALDVTKQKHLYQFNFIAQNSLSFARRLKPYEVTGVVDEKAAVSHMKKVLKRLKKKSTARSEEDPSKRDKHDPALALFNPSRFMGSTSEEFAAAVNEYVKTNPQHLLADPDSSSVYKTRKTPMDVKHFRILMNHKYMRSLVEPGEAVGLLASQGVGEPSTQMTLNTFHFAGHGAANVTLGIPRLREIVMTASQKPKTPSMTMKVRRGVSSQDIDLFCKRASRITVSQVVDNVTVREQLLSEGDARRTRFTINISFYPKGEYQEEYDLEPEEILAAFGVRFPLTLKKEMLNEMKKLDADLKSQMAQLGQGKKVKETGGEPNDEEEGEVSRKKRDDDEGSEVGDGDADEAKHARQKKQQATYDSDDDDEDETEEVGAYDDAAIEAEYASDKEATESVPRPKPKSSFKSQVDRVSSLFQRHLQHCISFSFDETSCTFELEFSPDMPKLLFVGIVERACRATVVREIPGITDCFQVKDTSQKGKEPEISLTTNGSNLRGMWEFASGSDESILEDDEIYSNDIYAILKTYGVEMARAAILREMKGIFAVYSIDVNKRHLELIADYMTFDGGYKPFNRKGMSTHPSPLLKASYETTAAFLSDATLFGDFDDLSTPSGNIVLGPDSMGSAKQTRSNKRQLSPGQPSLFSPTKRRILFEEGIHLPEKTVKTPLPSSGRGNPTSFVRFAHDPKDHSSPARVLNFGLPKNLQGDPQKRSSSAVAGETNRQSTSSSSSSTRIAPSIELKTKVSSRTLARHSQVVQSDDSSNLHDTLGPSSSATQGLPSFMPRELPPQTDPRSVHFPGFFVHQDTHVAVYPTAEVDASEEYQQTNQECQQTLGVDDDEDREKENLPPRRRTKKLPAPSSIADLKANHHPHNRSLLPSVVSKSTNATPKKTSIRTECFSTTTNSTLRARPAFSSPAEEKKALRQTLKDEMDMDEDQDDDA</sequence>
<keyword evidence="9 12" id="KW-0804">Transcription</keyword>
<feature type="non-terminal residue" evidence="16">
    <location>
        <position position="1"/>
    </location>
</feature>
<feature type="compositionally biased region" description="Polar residues" evidence="13">
    <location>
        <begin position="1754"/>
        <end position="1766"/>
    </location>
</feature>
<feature type="region of interest" description="Disordered" evidence="13">
    <location>
        <begin position="1099"/>
        <end position="1119"/>
    </location>
</feature>
<feature type="compositionally biased region" description="Basic and acidic residues" evidence="13">
    <location>
        <begin position="1105"/>
        <end position="1119"/>
    </location>
</feature>
<evidence type="ECO:0000256" key="5">
    <source>
        <dbReference type="ARBA" id="ARBA00022695"/>
    </source>
</evidence>
<dbReference type="GO" id="GO:0006351">
    <property type="term" value="P:DNA-templated transcription"/>
    <property type="evidence" value="ECO:0007669"/>
    <property type="project" value="InterPro"/>
</dbReference>
<dbReference type="Gene3D" id="3.30.1490.180">
    <property type="entry name" value="RNA polymerase ii"/>
    <property type="match status" value="1"/>
</dbReference>
<proteinExistence type="inferred from homology"/>